<dbReference type="Proteomes" id="UP000019376">
    <property type="component" value="Unassembled WGS sequence"/>
</dbReference>
<keyword evidence="1" id="KW-0175">Coiled coil</keyword>
<name>S7ZZ90_PENO1</name>
<evidence type="ECO:0000313" key="3">
    <source>
        <dbReference type="EMBL" id="EPS34151.1"/>
    </source>
</evidence>
<accession>S7ZZ90</accession>
<feature type="compositionally biased region" description="Acidic residues" evidence="2">
    <location>
        <begin position="419"/>
        <end position="432"/>
    </location>
</feature>
<evidence type="ECO:0000313" key="4">
    <source>
        <dbReference type="Proteomes" id="UP000019376"/>
    </source>
</evidence>
<dbReference type="STRING" id="933388.S7ZZ90"/>
<gene>
    <name evidence="3" type="ORF">PDE_09115</name>
</gene>
<evidence type="ECO:0008006" key="5">
    <source>
        <dbReference type="Google" id="ProtNLM"/>
    </source>
</evidence>
<dbReference type="Gene3D" id="1.20.5.370">
    <property type="match status" value="1"/>
</dbReference>
<dbReference type="PhylomeDB" id="S7ZZ90"/>
<evidence type="ECO:0000256" key="2">
    <source>
        <dbReference type="SAM" id="MobiDB-lite"/>
    </source>
</evidence>
<dbReference type="InterPro" id="IPR014751">
    <property type="entry name" value="XRCC4-like_C"/>
</dbReference>
<proteinExistence type="predicted"/>
<feature type="coiled-coil region" evidence="1">
    <location>
        <begin position="154"/>
        <end position="181"/>
    </location>
</feature>
<dbReference type="PANTHER" id="PTHR42067:SF1">
    <property type="entry name" value="MITOTIC APPARATUS PROTEIN P62"/>
    <property type="match status" value="1"/>
</dbReference>
<dbReference type="EMBL" id="KB644415">
    <property type="protein sequence ID" value="EPS34151.1"/>
    <property type="molecule type" value="Genomic_DNA"/>
</dbReference>
<feature type="compositionally biased region" description="Acidic residues" evidence="2">
    <location>
        <begin position="292"/>
        <end position="303"/>
    </location>
</feature>
<feature type="region of interest" description="Disordered" evidence="2">
    <location>
        <begin position="234"/>
        <end position="432"/>
    </location>
</feature>
<feature type="compositionally biased region" description="Acidic residues" evidence="2">
    <location>
        <begin position="310"/>
        <end position="319"/>
    </location>
</feature>
<sequence length="432" mass="47944">MSSPQVLRIPRSDKPHSHVLVQVSQAGQGQASLDLTLVGTEGEHPYVASIRESRVQALRNKHYQGSDKEWMAVIAHVLKQEPVSTEEDPSWTTGVEASASISEGKGGGQDQEIVITIRKRVQEITQRLGSIILKQDEDQEIALFEWTALAVSNAESLQSQVTTLTDRIHNAEDTILKLKMQLSILIESKSTHDKQLMANFVQLLNQKKLKIRNQQRLLACATPDPKRVAEIQAAISSSSSRPRQGEPGHTSTKRKGPASAAGTNDEDSQSDSDSGFEKMDIDQRAPTQKPEGDDEETDDEDEERSTPQPLEDEEEEQAEEERFEHVNTDEETATDDDDDQPEQKEEPTTMRKPSPPQQHKPAGKSSKPTAPDLKTQSKETTPPPRRELPFSRRGARTGAQAQTQLQAQETQSNLNVRGEDEETAGETDDDEL</sequence>
<protein>
    <recommendedName>
        <fullName evidence="5">DNA double-strand break repair and VJ recombination XRCC4</fullName>
    </recommendedName>
</protein>
<keyword evidence="4" id="KW-1185">Reference proteome</keyword>
<feature type="compositionally biased region" description="Low complexity" evidence="2">
    <location>
        <begin position="396"/>
        <end position="411"/>
    </location>
</feature>
<dbReference type="SUPFAM" id="SSF58022">
    <property type="entry name" value="XRCC4, C-terminal oligomerization domain"/>
    <property type="match status" value="1"/>
</dbReference>
<dbReference type="HOGENOM" id="CLU_044616_1_0_1"/>
<reference evidence="3 4" key="1">
    <citation type="journal article" date="2013" name="PLoS ONE">
        <title>Genomic and secretomic analyses reveal unique features of the lignocellulolytic enzyme system of Penicillium decumbens.</title>
        <authorList>
            <person name="Liu G."/>
            <person name="Zhang L."/>
            <person name="Wei X."/>
            <person name="Zou G."/>
            <person name="Qin Y."/>
            <person name="Ma L."/>
            <person name="Li J."/>
            <person name="Zheng H."/>
            <person name="Wang S."/>
            <person name="Wang C."/>
            <person name="Xun L."/>
            <person name="Zhao G.-P."/>
            <person name="Zhou Z."/>
            <person name="Qu Y."/>
        </authorList>
    </citation>
    <scope>NUCLEOTIDE SEQUENCE [LARGE SCALE GENOMIC DNA]</scope>
    <source>
        <strain evidence="4">114-2 / CGMCC 5302</strain>
    </source>
</reference>
<dbReference type="PANTHER" id="PTHR42067">
    <property type="entry name" value="YALI0C15378P"/>
    <property type="match status" value="1"/>
</dbReference>
<feature type="compositionally biased region" description="Low complexity" evidence="2">
    <location>
        <begin position="234"/>
        <end position="248"/>
    </location>
</feature>
<organism evidence="3 4">
    <name type="scientific">Penicillium oxalicum (strain 114-2 / CGMCC 5302)</name>
    <name type="common">Penicillium decumbens</name>
    <dbReference type="NCBI Taxonomy" id="933388"/>
    <lineage>
        <taxon>Eukaryota</taxon>
        <taxon>Fungi</taxon>
        <taxon>Dikarya</taxon>
        <taxon>Ascomycota</taxon>
        <taxon>Pezizomycotina</taxon>
        <taxon>Eurotiomycetes</taxon>
        <taxon>Eurotiomycetidae</taxon>
        <taxon>Eurotiales</taxon>
        <taxon>Aspergillaceae</taxon>
        <taxon>Penicillium</taxon>
    </lineage>
</organism>
<dbReference type="eggNOG" id="ENOG502QWJA">
    <property type="taxonomic scope" value="Eukaryota"/>
</dbReference>
<evidence type="ECO:0000256" key="1">
    <source>
        <dbReference type="SAM" id="Coils"/>
    </source>
</evidence>
<dbReference type="OrthoDB" id="8064436at2759"/>
<feature type="compositionally biased region" description="Acidic residues" evidence="2">
    <location>
        <begin position="329"/>
        <end position="340"/>
    </location>
</feature>
<dbReference type="AlphaFoldDB" id="S7ZZ90"/>